<evidence type="ECO:0000313" key="1">
    <source>
        <dbReference type="EMBL" id="MEQ2285975.1"/>
    </source>
</evidence>
<comment type="caution">
    <text evidence="1">The sequence shown here is derived from an EMBL/GenBank/DDBJ whole genome shotgun (WGS) entry which is preliminary data.</text>
</comment>
<reference evidence="1 2" key="1">
    <citation type="submission" date="2021-06" db="EMBL/GenBank/DDBJ databases">
        <authorList>
            <person name="Palmer J.M."/>
        </authorList>
    </citation>
    <scope>NUCLEOTIDE SEQUENCE [LARGE SCALE GENOMIC DNA]</scope>
    <source>
        <strain evidence="1 2">AS_MEX2019</strain>
        <tissue evidence="1">Muscle</tissue>
    </source>
</reference>
<gene>
    <name evidence="1" type="ORF">AMECASPLE_037476</name>
</gene>
<sequence length="103" mass="11212">MQFACSPCLCGISPGSPASSHSPNTTARLTGYSKVPLRCSSGVSELSYDGQVTCLSLSPNYCWRTEQIESSSRLWLSGDTPEPTNHPSLYMLVLAELRWGVVR</sequence>
<evidence type="ECO:0000313" key="2">
    <source>
        <dbReference type="Proteomes" id="UP001469553"/>
    </source>
</evidence>
<organism evidence="1 2">
    <name type="scientific">Ameca splendens</name>
    <dbReference type="NCBI Taxonomy" id="208324"/>
    <lineage>
        <taxon>Eukaryota</taxon>
        <taxon>Metazoa</taxon>
        <taxon>Chordata</taxon>
        <taxon>Craniata</taxon>
        <taxon>Vertebrata</taxon>
        <taxon>Euteleostomi</taxon>
        <taxon>Actinopterygii</taxon>
        <taxon>Neopterygii</taxon>
        <taxon>Teleostei</taxon>
        <taxon>Neoteleostei</taxon>
        <taxon>Acanthomorphata</taxon>
        <taxon>Ovalentaria</taxon>
        <taxon>Atherinomorphae</taxon>
        <taxon>Cyprinodontiformes</taxon>
        <taxon>Goodeidae</taxon>
        <taxon>Ameca</taxon>
    </lineage>
</organism>
<keyword evidence="2" id="KW-1185">Reference proteome</keyword>
<dbReference type="Proteomes" id="UP001469553">
    <property type="component" value="Unassembled WGS sequence"/>
</dbReference>
<accession>A0ABV0XWX5</accession>
<dbReference type="EMBL" id="JAHRIP010015761">
    <property type="protein sequence ID" value="MEQ2285975.1"/>
    <property type="molecule type" value="Genomic_DNA"/>
</dbReference>
<protein>
    <submittedName>
        <fullName evidence="1">Uncharacterized protein</fullName>
    </submittedName>
</protein>
<proteinExistence type="predicted"/>
<name>A0ABV0XWX5_9TELE</name>